<reference evidence="1 2" key="1">
    <citation type="submission" date="2016-03" db="EMBL/GenBank/DDBJ databases">
        <authorList>
            <consortium name="Pathogen Informatics"/>
        </authorList>
    </citation>
    <scope>NUCLEOTIDE SEQUENCE [LARGE SCALE GENOMIC DNA]</scope>
    <source>
        <strain evidence="1 2">NCTC13364</strain>
    </source>
</reference>
<dbReference type="EMBL" id="FKBS01000029">
    <property type="protein sequence ID" value="SAI58795.1"/>
    <property type="molecule type" value="Genomic_DNA"/>
</dbReference>
<proteinExistence type="predicted"/>
<sequence length="59" mass="6555">MANPVSFGRRCQDLDTQYLYDEDLPLVVHHAASRPAADLVADPHKRYNDLACVGLFPDG</sequence>
<protein>
    <submittedName>
        <fullName evidence="1">Uncharacterized protein</fullName>
    </submittedName>
</protein>
<dbReference type="AlphaFoldDB" id="A0A157RLG4"/>
<gene>
    <name evidence="1" type="ORF">SAMEA1982600_05148</name>
</gene>
<evidence type="ECO:0000313" key="2">
    <source>
        <dbReference type="Proteomes" id="UP000077037"/>
    </source>
</evidence>
<organism evidence="1 2">
    <name type="scientific">Bordetella ansorpii</name>
    <dbReference type="NCBI Taxonomy" id="288768"/>
    <lineage>
        <taxon>Bacteria</taxon>
        <taxon>Pseudomonadati</taxon>
        <taxon>Pseudomonadota</taxon>
        <taxon>Betaproteobacteria</taxon>
        <taxon>Burkholderiales</taxon>
        <taxon>Alcaligenaceae</taxon>
        <taxon>Bordetella</taxon>
    </lineage>
</organism>
<evidence type="ECO:0000313" key="1">
    <source>
        <dbReference type="EMBL" id="SAI58795.1"/>
    </source>
</evidence>
<dbReference type="RefSeq" id="WP_066420774.1">
    <property type="nucleotide sequence ID" value="NZ_FKBS01000029.1"/>
</dbReference>
<name>A0A157RLG4_9BORD</name>
<dbReference type="Proteomes" id="UP000077037">
    <property type="component" value="Unassembled WGS sequence"/>
</dbReference>
<accession>A0A157RLG4</accession>